<proteinExistence type="predicted"/>
<dbReference type="Proteomes" id="UP000009168">
    <property type="component" value="Unassembled WGS sequence"/>
</dbReference>
<reference evidence="2" key="1">
    <citation type="journal article" date="2006" name="PLoS Biol.">
        <title>Macronuclear genome sequence of the ciliate Tetrahymena thermophila, a model eukaryote.</title>
        <authorList>
            <person name="Eisen J.A."/>
            <person name="Coyne R.S."/>
            <person name="Wu M."/>
            <person name="Wu D."/>
            <person name="Thiagarajan M."/>
            <person name="Wortman J.R."/>
            <person name="Badger J.H."/>
            <person name="Ren Q."/>
            <person name="Amedeo P."/>
            <person name="Jones K.M."/>
            <person name="Tallon L.J."/>
            <person name="Delcher A.L."/>
            <person name="Salzberg S.L."/>
            <person name="Silva J.C."/>
            <person name="Haas B.J."/>
            <person name="Majoros W.H."/>
            <person name="Farzad M."/>
            <person name="Carlton J.M."/>
            <person name="Smith R.K. Jr."/>
            <person name="Garg J."/>
            <person name="Pearlman R.E."/>
            <person name="Karrer K.M."/>
            <person name="Sun L."/>
            <person name="Manning G."/>
            <person name="Elde N.C."/>
            <person name="Turkewitz A.P."/>
            <person name="Asai D.J."/>
            <person name="Wilkes D.E."/>
            <person name="Wang Y."/>
            <person name="Cai H."/>
            <person name="Collins K."/>
            <person name="Stewart B.A."/>
            <person name="Lee S.R."/>
            <person name="Wilamowska K."/>
            <person name="Weinberg Z."/>
            <person name="Ruzzo W.L."/>
            <person name="Wloga D."/>
            <person name="Gaertig J."/>
            <person name="Frankel J."/>
            <person name="Tsao C.-C."/>
            <person name="Gorovsky M.A."/>
            <person name="Keeling P.J."/>
            <person name="Waller R.F."/>
            <person name="Patron N.J."/>
            <person name="Cherry J.M."/>
            <person name="Stover N.A."/>
            <person name="Krieger C.J."/>
            <person name="del Toro C."/>
            <person name="Ryder H.F."/>
            <person name="Williamson S.C."/>
            <person name="Barbeau R.A."/>
            <person name="Hamilton E.P."/>
            <person name="Orias E."/>
        </authorList>
    </citation>
    <scope>NUCLEOTIDE SEQUENCE [LARGE SCALE GENOMIC DNA]</scope>
    <source>
        <strain evidence="2">SB210</strain>
    </source>
</reference>
<dbReference type="GeneID" id="24436988"/>
<dbReference type="RefSeq" id="XP_012652838.1">
    <property type="nucleotide sequence ID" value="XM_012797384.1"/>
</dbReference>
<dbReference type="AlphaFoldDB" id="W7XIG2"/>
<protein>
    <submittedName>
        <fullName evidence="1">Uncharacterized protein</fullName>
    </submittedName>
</protein>
<keyword evidence="2" id="KW-1185">Reference proteome</keyword>
<dbReference type="KEGG" id="tet:TTHERM_000047249"/>
<sequence length="94" mass="11208">MGVLQKLQKVLHLENFTQRANLFIDKYRIIHRGLYLGLALNAYIAYTQIQKVTALRILDEHLDNQKADYMKKVEYEREQIEKQIESQLMAQENK</sequence>
<dbReference type="InParanoid" id="W7XIG2"/>
<accession>W7XIG2</accession>
<dbReference type="EMBL" id="GG662712">
    <property type="protein sequence ID" value="EWS74616.1"/>
    <property type="molecule type" value="Genomic_DNA"/>
</dbReference>
<evidence type="ECO:0000313" key="1">
    <source>
        <dbReference type="EMBL" id="EWS74616.1"/>
    </source>
</evidence>
<evidence type="ECO:0000313" key="2">
    <source>
        <dbReference type="Proteomes" id="UP000009168"/>
    </source>
</evidence>
<name>W7XIG2_TETTS</name>
<organism evidence="1 2">
    <name type="scientific">Tetrahymena thermophila (strain SB210)</name>
    <dbReference type="NCBI Taxonomy" id="312017"/>
    <lineage>
        <taxon>Eukaryota</taxon>
        <taxon>Sar</taxon>
        <taxon>Alveolata</taxon>
        <taxon>Ciliophora</taxon>
        <taxon>Intramacronucleata</taxon>
        <taxon>Oligohymenophorea</taxon>
        <taxon>Hymenostomatida</taxon>
        <taxon>Tetrahymenina</taxon>
        <taxon>Tetrahymenidae</taxon>
        <taxon>Tetrahymena</taxon>
    </lineage>
</organism>
<gene>
    <name evidence="1" type="ORF">TTHERM_000047249</name>
</gene>